<evidence type="ECO:0000256" key="2">
    <source>
        <dbReference type="SAM" id="SignalP"/>
    </source>
</evidence>
<organism evidence="3 4">
    <name type="scientific">Sulfitobacter aestuariivivens</name>
    <dbReference type="NCBI Taxonomy" id="2766981"/>
    <lineage>
        <taxon>Bacteria</taxon>
        <taxon>Pseudomonadati</taxon>
        <taxon>Pseudomonadota</taxon>
        <taxon>Alphaproteobacteria</taxon>
        <taxon>Rhodobacterales</taxon>
        <taxon>Roseobacteraceae</taxon>
        <taxon>Sulfitobacter</taxon>
    </lineage>
</organism>
<keyword evidence="2" id="KW-0732">Signal</keyword>
<dbReference type="Proteomes" id="UP000635142">
    <property type="component" value="Unassembled WGS sequence"/>
</dbReference>
<name>A0A927D1K2_9RHOB</name>
<sequence length="121" mass="13247">MKPIIAAIIAIALLAPAARAQAEGPSLMERGAELFLEGLLKEMQPAIEEFEGLADQMGPALRLFADEMGPKLAEILEEVEDWSAYQAPEILPNGDIIIRRKPDHPLTPPAEKTEPEPQIEL</sequence>
<evidence type="ECO:0000313" key="4">
    <source>
        <dbReference type="Proteomes" id="UP000635142"/>
    </source>
</evidence>
<dbReference type="AlphaFoldDB" id="A0A927D1K2"/>
<reference evidence="3" key="1">
    <citation type="submission" date="2020-08" db="EMBL/GenBank/DDBJ databases">
        <title>Sulfitobacter aestuariivivens sp. nov., isolated from a tidal flat.</title>
        <authorList>
            <person name="Park S."/>
            <person name="Yoon J.-H."/>
        </authorList>
    </citation>
    <scope>NUCLEOTIDE SEQUENCE</scope>
    <source>
        <strain evidence="3">TSTF-M16</strain>
    </source>
</reference>
<evidence type="ECO:0000313" key="3">
    <source>
        <dbReference type="EMBL" id="MBD3662706.1"/>
    </source>
</evidence>
<feature type="chain" id="PRO_5037916738" description="AAA+ family ATPase" evidence="2">
    <location>
        <begin position="23"/>
        <end position="121"/>
    </location>
</feature>
<proteinExistence type="predicted"/>
<keyword evidence="4" id="KW-1185">Reference proteome</keyword>
<feature type="signal peptide" evidence="2">
    <location>
        <begin position="1"/>
        <end position="22"/>
    </location>
</feature>
<evidence type="ECO:0008006" key="5">
    <source>
        <dbReference type="Google" id="ProtNLM"/>
    </source>
</evidence>
<feature type="region of interest" description="Disordered" evidence="1">
    <location>
        <begin position="99"/>
        <end position="121"/>
    </location>
</feature>
<gene>
    <name evidence="3" type="ORF">H9Q16_02110</name>
</gene>
<evidence type="ECO:0000256" key="1">
    <source>
        <dbReference type="SAM" id="MobiDB-lite"/>
    </source>
</evidence>
<comment type="caution">
    <text evidence="3">The sequence shown here is derived from an EMBL/GenBank/DDBJ whole genome shotgun (WGS) entry which is preliminary data.</text>
</comment>
<dbReference type="EMBL" id="JACTAG010000001">
    <property type="protein sequence ID" value="MBD3662706.1"/>
    <property type="molecule type" value="Genomic_DNA"/>
</dbReference>
<protein>
    <recommendedName>
        <fullName evidence="5">AAA+ family ATPase</fullName>
    </recommendedName>
</protein>
<accession>A0A927D1K2</accession>
<dbReference type="RefSeq" id="WP_191073719.1">
    <property type="nucleotide sequence ID" value="NZ_JACTAG010000001.1"/>
</dbReference>